<protein>
    <submittedName>
        <fullName evidence="2">Ankyrin repeat domain-containing protein</fullName>
    </submittedName>
</protein>
<dbReference type="InterPro" id="IPR002110">
    <property type="entry name" value="Ankyrin_rpt"/>
</dbReference>
<dbReference type="PANTHER" id="PTHR24121">
    <property type="entry name" value="NO MECHANORECEPTOR POTENTIAL C, ISOFORM D-RELATED"/>
    <property type="match status" value="1"/>
</dbReference>
<dbReference type="Pfam" id="PF12796">
    <property type="entry name" value="Ank_2"/>
    <property type="match status" value="2"/>
</dbReference>
<reference evidence="2 3" key="1">
    <citation type="journal article" date="2022" name="Nat. Microbiol.">
        <title>The microbiome of a bacterivorous marine choanoflagellate contains a resource-demanding obligate bacterial associate.</title>
        <authorList>
            <person name="Needham D.M."/>
            <person name="Poirier C."/>
            <person name="Bachy C."/>
            <person name="George E.E."/>
            <person name="Wilken S."/>
            <person name="Yung C.C.M."/>
            <person name="Limardo A.J."/>
            <person name="Morando M."/>
            <person name="Sudek L."/>
            <person name="Malmstrom R.R."/>
            <person name="Keeling P.J."/>
            <person name="Santoro A.E."/>
            <person name="Worden A.Z."/>
        </authorList>
    </citation>
    <scope>NUCLEOTIDE SEQUENCE [LARGE SCALE GENOMIC DNA]</scope>
    <source>
        <strain evidence="2 3">Comchoano-2</strain>
    </source>
</reference>
<dbReference type="Gene3D" id="1.25.40.20">
    <property type="entry name" value="Ankyrin repeat-containing domain"/>
    <property type="match status" value="1"/>
</dbReference>
<dbReference type="PANTHER" id="PTHR24121:SF23">
    <property type="entry name" value="NO MECHANORECEPTOR POTENTIAL C, ISOFORM H"/>
    <property type="match status" value="1"/>
</dbReference>
<dbReference type="RefSeq" id="WP_258569136.1">
    <property type="nucleotide sequence ID" value="NZ_JAKUDN010000002.1"/>
</dbReference>
<gene>
    <name evidence="2" type="ORF">MKS91_01795</name>
</gene>
<feature type="region of interest" description="Disordered" evidence="1">
    <location>
        <begin position="810"/>
        <end position="870"/>
    </location>
</feature>
<dbReference type="SUPFAM" id="SSF48403">
    <property type="entry name" value="Ankyrin repeat"/>
    <property type="match status" value="1"/>
</dbReference>
<dbReference type="Proteomes" id="UP001320768">
    <property type="component" value="Unassembled WGS sequence"/>
</dbReference>
<accession>A0ABT1L582</accession>
<dbReference type="SMART" id="SM00248">
    <property type="entry name" value="ANK"/>
    <property type="match status" value="7"/>
</dbReference>
<organism evidence="2 3">
    <name type="scientific">Candidatus Synchoanobacter obligatus</name>
    <dbReference type="NCBI Taxonomy" id="2919597"/>
    <lineage>
        <taxon>Bacteria</taxon>
        <taxon>Pseudomonadati</taxon>
        <taxon>Pseudomonadota</taxon>
        <taxon>Gammaproteobacteria</taxon>
        <taxon>Candidatus Comchoanobacterales</taxon>
        <taxon>Candidatus Comchoanobacteraceae</taxon>
        <taxon>Candidatus Synchoanobacter</taxon>
    </lineage>
</organism>
<name>A0ABT1L582_9GAMM</name>
<feature type="compositionally biased region" description="Basic and acidic residues" evidence="1">
    <location>
        <begin position="810"/>
        <end position="826"/>
    </location>
</feature>
<dbReference type="EMBL" id="JAKUDN010000002">
    <property type="protein sequence ID" value="MCP8352023.1"/>
    <property type="molecule type" value="Genomic_DNA"/>
</dbReference>
<proteinExistence type="predicted"/>
<keyword evidence="3" id="KW-1185">Reference proteome</keyword>
<sequence>MHSHKEILLEGSDLQKWSIVEQLSELDVSTLGLEDREFYQEHLSALKDNSIVQLHPFIGKINDILAILQPAVQQPGYEAMDVHSSSLRGLRKDGQDFLDANIVLSDAASVADVPNAVAIEAFNAVAEEIKVAIKESVESDGTMAIILPQYLDFLKEENKKTLETMGCRLSGAKTIWQTWKLCQISPPIIDKNMFFDTLFEAATAYEDSMYKYFDELDYSCHPGMEERIQMMVAQASLSMFAGGERSYSMLLADYVKQSFRYLSNSMDGDRRHGRVVALNKNIPPIIYDIALNNLGESDFVEKNYERSLTQREVLALYDKDSDGALVRKEAADVALPDRFKSSSALFKWYLSNQKNLPQKTETDIEFAEGKLDELTARVFNACIGVGDRWLLHLVFAEGVGSSKKALEEKIREFLNNERENLNASKPYPYEERVSEDYIEETIKSMDDCYAQMLKAVIKKLEDGEVVTLPTPISSAEITVIGQVYKEDCALLHNVLISGHSQLQEVMVPMCKDLPVEVLTARDDRGRNTLQLAMFMRSTDITNAILAREDLPDEVLTATSNYGYNALMFVVMFGYTDVANAILAREYLPDEVLTATKEDGYNALMIAVHSGYTDVVNAILSREDLPVEVLTARDDRGRNALLFAIFMRSADIANAILAREDLPDEVLTATSNYDYNTLMYAVIFGYTDVANAILAREYLPDEVLTATEEYGYNALMMAVHSGYTDVVNAILSRVDLPQEVLTATDDSGCNALTLAEIKGDKNIANAIKDYGARIEEGVPGKVVNSIRRVILLSAHAVYGVLPSIFNFVKPRPSEHKFPEDSPVRSESVDGATSQDVPEPPRHEGDDQGADLRKRGGSGKDDQRRDGWCRYL</sequence>
<evidence type="ECO:0000313" key="2">
    <source>
        <dbReference type="EMBL" id="MCP8352023.1"/>
    </source>
</evidence>
<dbReference type="InterPro" id="IPR036770">
    <property type="entry name" value="Ankyrin_rpt-contain_sf"/>
</dbReference>
<evidence type="ECO:0000313" key="3">
    <source>
        <dbReference type="Proteomes" id="UP001320768"/>
    </source>
</evidence>
<comment type="caution">
    <text evidence="2">The sequence shown here is derived from an EMBL/GenBank/DDBJ whole genome shotgun (WGS) entry which is preliminary data.</text>
</comment>
<evidence type="ECO:0000256" key="1">
    <source>
        <dbReference type="SAM" id="MobiDB-lite"/>
    </source>
</evidence>
<feature type="compositionally biased region" description="Basic and acidic residues" evidence="1">
    <location>
        <begin position="837"/>
        <end position="870"/>
    </location>
</feature>